<dbReference type="Gene3D" id="3.60.10.10">
    <property type="entry name" value="Endonuclease/exonuclease/phosphatase"/>
    <property type="match status" value="1"/>
</dbReference>
<evidence type="ECO:0000256" key="8">
    <source>
        <dbReference type="ARBA" id="ARBA00049371"/>
    </source>
</evidence>
<comment type="pathway">
    <text evidence="1">Lipid metabolism; sphingolipid metabolism.</text>
</comment>
<feature type="compositionally biased region" description="Low complexity" evidence="9">
    <location>
        <begin position="182"/>
        <end position="199"/>
    </location>
</feature>
<evidence type="ECO:0000256" key="7">
    <source>
        <dbReference type="ARBA" id="ARBA00047268"/>
    </source>
</evidence>
<dbReference type="PANTHER" id="PTHR16320">
    <property type="entry name" value="SPHINGOMYELINASE FAMILY MEMBER"/>
    <property type="match status" value="1"/>
</dbReference>
<keyword evidence="10" id="KW-0472">Membrane</keyword>
<accession>A0ABD0WYN8</accession>
<comment type="similarity">
    <text evidence="3">Belongs to the neutral sphingomyelinase family.</text>
</comment>
<evidence type="ECO:0000256" key="4">
    <source>
        <dbReference type="ARBA" id="ARBA00012369"/>
    </source>
</evidence>
<comment type="catalytic activity">
    <reaction evidence="7">
        <text>a sphingomyelin + H2O = phosphocholine + an N-acylsphing-4-enine + H(+)</text>
        <dbReference type="Rhea" id="RHEA:19253"/>
        <dbReference type="ChEBI" id="CHEBI:15377"/>
        <dbReference type="ChEBI" id="CHEBI:15378"/>
        <dbReference type="ChEBI" id="CHEBI:17636"/>
        <dbReference type="ChEBI" id="CHEBI:52639"/>
        <dbReference type="ChEBI" id="CHEBI:295975"/>
        <dbReference type="EC" id="3.1.4.12"/>
    </reaction>
    <physiologicalReaction direction="left-to-right" evidence="7">
        <dbReference type="Rhea" id="RHEA:19254"/>
    </physiologicalReaction>
</comment>
<keyword evidence="13" id="KW-1185">Reference proteome</keyword>
<dbReference type="AlphaFoldDB" id="A0ABD0WYN8"/>
<dbReference type="InterPro" id="IPR036691">
    <property type="entry name" value="Endo/exonu/phosph_ase_sf"/>
</dbReference>
<sequence>MALRESPFSNCFLEGLHTVGWGLILPCFWFLDRLIAVCMSTSLERAQRAEQECYLHPLKVFFGSILFLFLFLATAPLAFLGFLLWAPLQVSRRPFSYHQEPLSSPAPCQEGERTRGFELGATKATFGFATANVCLLPDSIARFNNLGHTQRRAAAIGQSIVQGVNRPHIRIFVDSPSSCGTLSPSSSLLPGPTNNPPGSYGATAVTDGQPLPPTPVVGHSDCGPGDQATGEIPTTPAKSGDLNDVARIPCSDNEEHPPSAEPVVSNSNQNADEHGRKGHRNPPRALRNQGGCAGSNDVPWEVSPLFPANVDIMCLEEVFDKRAAGMLKDTLRPLFNHILYDVGVYACQPPGCCCSTFKFFNSGLFLASRYPLLEAQYHCFPNGRGEDALAAKGLLSAKVLVGQSHGQKNVVGYFNCTHLHAPEGEGEIRCEQLNMITKWIHEFQQAHGKPDEVVVFDVLCGDFNFDNCSPDDVLEQKHSLFEEYTDPCRAGPGQEKPWVIGTLLEQPTLYHEDVRTPENLQRTLESEELRRKYISPPVALEGCPMVYPDFGQPWVGRRIDYILFRESTVAKHCRAEIEEYTFVTQLAGLTDHIPVGMRLSVTLEPDDAQADD</sequence>
<dbReference type="FunFam" id="3.60.10.10:FF:000114">
    <property type="entry name" value="Sphingomyelin phosphodiesterase 5"/>
    <property type="match status" value="1"/>
</dbReference>
<dbReference type="GO" id="GO:0016020">
    <property type="term" value="C:membrane"/>
    <property type="evidence" value="ECO:0007669"/>
    <property type="project" value="GOC"/>
</dbReference>
<keyword evidence="6" id="KW-0443">Lipid metabolism</keyword>
<organism evidence="12 13">
    <name type="scientific">Umbra pygmaea</name>
    <name type="common">Eastern mudminnow</name>
    <dbReference type="NCBI Taxonomy" id="75934"/>
    <lineage>
        <taxon>Eukaryota</taxon>
        <taxon>Metazoa</taxon>
        <taxon>Chordata</taxon>
        <taxon>Craniata</taxon>
        <taxon>Vertebrata</taxon>
        <taxon>Euteleostomi</taxon>
        <taxon>Actinopterygii</taxon>
        <taxon>Neopterygii</taxon>
        <taxon>Teleostei</taxon>
        <taxon>Protacanthopterygii</taxon>
        <taxon>Esociformes</taxon>
        <taxon>Umbridae</taxon>
        <taxon>Umbra</taxon>
    </lineage>
</organism>
<dbReference type="EMBL" id="JAGEUA010000004">
    <property type="protein sequence ID" value="KAL0985458.1"/>
    <property type="molecule type" value="Genomic_DNA"/>
</dbReference>
<dbReference type="Proteomes" id="UP001557470">
    <property type="component" value="Unassembled WGS sequence"/>
</dbReference>
<keyword evidence="5" id="KW-0378">Hydrolase</keyword>
<evidence type="ECO:0000259" key="11">
    <source>
        <dbReference type="Pfam" id="PF03372"/>
    </source>
</evidence>
<feature type="transmembrane region" description="Helical" evidence="10">
    <location>
        <begin position="20"/>
        <end position="39"/>
    </location>
</feature>
<feature type="region of interest" description="Disordered" evidence="9">
    <location>
        <begin position="182"/>
        <end position="292"/>
    </location>
</feature>
<dbReference type="InterPro" id="IPR038772">
    <property type="entry name" value="Sph/SMPD2-like"/>
</dbReference>
<proteinExistence type="inferred from homology"/>
<evidence type="ECO:0000313" key="12">
    <source>
        <dbReference type="EMBL" id="KAL0985458.1"/>
    </source>
</evidence>
<dbReference type="InterPro" id="IPR017766">
    <property type="entry name" value="Sphingomyelinase/PLipase_C"/>
</dbReference>
<evidence type="ECO:0000256" key="3">
    <source>
        <dbReference type="ARBA" id="ARBA00006335"/>
    </source>
</evidence>
<dbReference type="PANTHER" id="PTHR16320:SF9">
    <property type="entry name" value="SPHINGOMYELIN PHOSPHODIESTERASE 5"/>
    <property type="match status" value="1"/>
</dbReference>
<name>A0ABD0WYN8_UMBPY</name>
<dbReference type="Pfam" id="PF03372">
    <property type="entry name" value="Exo_endo_phos"/>
    <property type="match status" value="1"/>
</dbReference>
<gene>
    <name evidence="12" type="ORF">UPYG_G00157150</name>
</gene>
<feature type="transmembrane region" description="Helical" evidence="10">
    <location>
        <begin position="60"/>
        <end position="86"/>
    </location>
</feature>
<comment type="catalytic activity">
    <reaction evidence="8">
        <text>N-(hexadecanoyl)-sphing-4-enine-1-phosphocholine + H2O = N-hexadecanoylsphing-4-enine + phosphocholine + H(+)</text>
        <dbReference type="Rhea" id="RHEA:45644"/>
        <dbReference type="ChEBI" id="CHEBI:15377"/>
        <dbReference type="ChEBI" id="CHEBI:15378"/>
        <dbReference type="ChEBI" id="CHEBI:72959"/>
        <dbReference type="ChEBI" id="CHEBI:78646"/>
        <dbReference type="ChEBI" id="CHEBI:295975"/>
    </reaction>
    <physiologicalReaction direction="left-to-right" evidence="8">
        <dbReference type="Rhea" id="RHEA:45645"/>
    </physiologicalReaction>
</comment>
<evidence type="ECO:0000256" key="5">
    <source>
        <dbReference type="ARBA" id="ARBA00022801"/>
    </source>
</evidence>
<keyword evidence="6" id="KW-0746">Sphingolipid metabolism</keyword>
<evidence type="ECO:0000313" key="13">
    <source>
        <dbReference type="Proteomes" id="UP001557470"/>
    </source>
</evidence>
<dbReference type="GO" id="GO:0006665">
    <property type="term" value="P:sphingolipid metabolic process"/>
    <property type="evidence" value="ECO:0007669"/>
    <property type="project" value="UniProtKB-KW"/>
</dbReference>
<dbReference type="GO" id="GO:0004767">
    <property type="term" value="F:sphingomyelin phosphodiesterase activity"/>
    <property type="evidence" value="ECO:0007669"/>
    <property type="project" value="UniProtKB-EC"/>
</dbReference>
<evidence type="ECO:0000256" key="2">
    <source>
        <dbReference type="ARBA" id="ARBA00004991"/>
    </source>
</evidence>
<feature type="domain" description="Endonuclease/exonuclease/phosphatase" evidence="11">
    <location>
        <begin position="309"/>
        <end position="577"/>
    </location>
</feature>
<dbReference type="EC" id="3.1.4.12" evidence="4"/>
<comment type="pathway">
    <text evidence="2">Sphingolipid metabolism.</text>
</comment>
<evidence type="ECO:0000256" key="6">
    <source>
        <dbReference type="ARBA" id="ARBA00022919"/>
    </source>
</evidence>
<protein>
    <recommendedName>
        <fullName evidence="4">sphingomyelin phosphodiesterase</fullName>
        <ecNumber evidence="4">3.1.4.12</ecNumber>
    </recommendedName>
</protein>
<evidence type="ECO:0000256" key="9">
    <source>
        <dbReference type="SAM" id="MobiDB-lite"/>
    </source>
</evidence>
<dbReference type="InterPro" id="IPR005135">
    <property type="entry name" value="Endo/exonuclease/phosphatase"/>
</dbReference>
<evidence type="ECO:0000256" key="10">
    <source>
        <dbReference type="SAM" id="Phobius"/>
    </source>
</evidence>
<reference evidence="12 13" key="1">
    <citation type="submission" date="2024-06" db="EMBL/GenBank/DDBJ databases">
        <authorList>
            <person name="Pan Q."/>
            <person name="Wen M."/>
            <person name="Jouanno E."/>
            <person name="Zahm M."/>
            <person name="Klopp C."/>
            <person name="Cabau C."/>
            <person name="Louis A."/>
            <person name="Berthelot C."/>
            <person name="Parey E."/>
            <person name="Roest Crollius H."/>
            <person name="Montfort J."/>
            <person name="Robinson-Rechavi M."/>
            <person name="Bouchez O."/>
            <person name="Lampietro C."/>
            <person name="Lopez Roques C."/>
            <person name="Donnadieu C."/>
            <person name="Postlethwait J."/>
            <person name="Bobe J."/>
            <person name="Verreycken H."/>
            <person name="Guiguen Y."/>
        </authorList>
    </citation>
    <scope>NUCLEOTIDE SEQUENCE [LARGE SCALE GENOMIC DNA]</scope>
    <source>
        <strain evidence="12">Up_M1</strain>
        <tissue evidence="12">Testis</tissue>
    </source>
</reference>
<evidence type="ECO:0000256" key="1">
    <source>
        <dbReference type="ARBA" id="ARBA00004760"/>
    </source>
</evidence>
<keyword evidence="10" id="KW-1133">Transmembrane helix</keyword>
<comment type="caution">
    <text evidence="12">The sequence shown here is derived from an EMBL/GenBank/DDBJ whole genome shotgun (WGS) entry which is preliminary data.</text>
</comment>
<keyword evidence="10" id="KW-0812">Transmembrane</keyword>
<dbReference type="SUPFAM" id="SSF56219">
    <property type="entry name" value="DNase I-like"/>
    <property type="match status" value="1"/>
</dbReference>
<dbReference type="CDD" id="cd09078">
    <property type="entry name" value="nSMase"/>
    <property type="match status" value="1"/>
</dbReference>